<dbReference type="Proteomes" id="UP001432180">
    <property type="component" value="Chromosome"/>
</dbReference>
<organism evidence="1 2">
    <name type="scientific">Thiorhodovibrio winogradskyi</name>
    <dbReference type="NCBI Taxonomy" id="77007"/>
    <lineage>
        <taxon>Bacteria</taxon>
        <taxon>Pseudomonadati</taxon>
        <taxon>Pseudomonadota</taxon>
        <taxon>Gammaproteobacteria</taxon>
        <taxon>Chromatiales</taxon>
        <taxon>Chromatiaceae</taxon>
        <taxon>Thiorhodovibrio</taxon>
    </lineage>
</organism>
<dbReference type="EMBL" id="CP121472">
    <property type="protein sequence ID" value="WPL19457.1"/>
    <property type="molecule type" value="Genomic_DNA"/>
</dbReference>
<proteinExistence type="predicted"/>
<protein>
    <submittedName>
        <fullName evidence="1">Uncharacterized protein</fullName>
    </submittedName>
</protein>
<sequence>MGAQIEVGLAGALLGEKVVHVEQAGHPLKKERELFLDALAALVEFMIRPTIDMPALVDQAVLEQQVVFVFGAVKGGRLVNGARVGLIFSIAETQFDPGPFSFFSFQSALIIILFMDK</sequence>
<dbReference type="RefSeq" id="WP_328985201.1">
    <property type="nucleotide sequence ID" value="NZ_CP121472.1"/>
</dbReference>
<keyword evidence="2" id="KW-1185">Reference proteome</keyword>
<gene>
    <name evidence="1" type="ORF">Thiowin_04586</name>
</gene>
<evidence type="ECO:0000313" key="2">
    <source>
        <dbReference type="Proteomes" id="UP001432180"/>
    </source>
</evidence>
<evidence type="ECO:0000313" key="1">
    <source>
        <dbReference type="EMBL" id="WPL19457.1"/>
    </source>
</evidence>
<reference evidence="1 2" key="1">
    <citation type="journal article" date="2023" name="Microorganisms">
        <title>Thiorhodovibrio frisius and Trv. litoralis spp. nov., Two Novel Members from a Clade of Fastidious Purple Sulfur Bacteria That Exhibit Unique Red-Shifted Light-Harvesting Capabilities.</title>
        <authorList>
            <person name="Methner A."/>
            <person name="Kuzyk S.B."/>
            <person name="Petersen J."/>
            <person name="Bauer S."/>
            <person name="Brinkmann H."/>
            <person name="Sichau K."/>
            <person name="Wanner G."/>
            <person name="Wolf J."/>
            <person name="Neumann-Schaal M."/>
            <person name="Henke P."/>
            <person name="Tank M."/>
            <person name="Sproer C."/>
            <person name="Bunk B."/>
            <person name="Overmann J."/>
        </authorList>
    </citation>
    <scope>NUCLEOTIDE SEQUENCE [LARGE SCALE GENOMIC DNA]</scope>
    <source>
        <strain evidence="1 2">DSM 6702</strain>
    </source>
</reference>
<accession>A0ABZ0SEW1</accession>
<name>A0ABZ0SEW1_9GAMM</name>